<gene>
    <name evidence="2" type="ORF">R1flu_014769</name>
</gene>
<dbReference type="Proteomes" id="UP001605036">
    <property type="component" value="Unassembled WGS sequence"/>
</dbReference>
<protein>
    <recommendedName>
        <fullName evidence="1">Reverse transcriptase Ty1/copia-type domain-containing protein</fullName>
    </recommendedName>
</protein>
<proteinExistence type="predicted"/>
<sequence length="276" mass="31755">MRKDMKSLNDNKNWKLVELPMGKQSPRQWNKRFDDFMKSQDFTRSAEDPHVYLKRVSNEVFGLVILVLYVNDMLIAAKDKSEVEKLKAQLSMEFSLKDLGPAKHILGMEIHRDVKGGKLWLTKKNYARDLDTRRSTMGYVMTLGGGCITWRFVLQKCKTLSTMEVEYVAMTEAAKEAIWLDRLTSETGLPQGFVTHYCDNKSALYLAANQVMNSKIKHIHVKYHFIKQVVSKGKVKLQKIVGALNPADGFTKYIPLESFSFHRAKLQILPMDEEES</sequence>
<name>A0ABD1YHF7_9MARC</name>
<evidence type="ECO:0000313" key="3">
    <source>
        <dbReference type="Proteomes" id="UP001605036"/>
    </source>
</evidence>
<dbReference type="SUPFAM" id="SSF56672">
    <property type="entry name" value="DNA/RNA polymerases"/>
    <property type="match status" value="1"/>
</dbReference>
<dbReference type="InterPro" id="IPR043502">
    <property type="entry name" value="DNA/RNA_pol_sf"/>
</dbReference>
<dbReference type="InterPro" id="IPR013103">
    <property type="entry name" value="RVT_2"/>
</dbReference>
<dbReference type="Pfam" id="PF07727">
    <property type="entry name" value="RVT_2"/>
    <property type="match status" value="1"/>
</dbReference>
<dbReference type="PANTHER" id="PTHR11439">
    <property type="entry name" value="GAG-POL-RELATED RETROTRANSPOSON"/>
    <property type="match status" value="1"/>
</dbReference>
<feature type="domain" description="Reverse transcriptase Ty1/copia-type" evidence="1">
    <location>
        <begin position="10"/>
        <end position="127"/>
    </location>
</feature>
<organism evidence="2 3">
    <name type="scientific">Riccia fluitans</name>
    <dbReference type="NCBI Taxonomy" id="41844"/>
    <lineage>
        <taxon>Eukaryota</taxon>
        <taxon>Viridiplantae</taxon>
        <taxon>Streptophyta</taxon>
        <taxon>Embryophyta</taxon>
        <taxon>Marchantiophyta</taxon>
        <taxon>Marchantiopsida</taxon>
        <taxon>Marchantiidae</taxon>
        <taxon>Marchantiales</taxon>
        <taxon>Ricciaceae</taxon>
        <taxon>Riccia</taxon>
    </lineage>
</organism>
<dbReference type="CDD" id="cd09272">
    <property type="entry name" value="RNase_HI_RT_Ty1"/>
    <property type="match status" value="1"/>
</dbReference>
<dbReference type="PANTHER" id="PTHR11439:SF483">
    <property type="entry name" value="PEPTIDE SYNTHASE GLIP-LIKE, PUTATIVE (AFU_ORTHOLOGUE AFUA_3G12920)-RELATED"/>
    <property type="match status" value="1"/>
</dbReference>
<keyword evidence="3" id="KW-1185">Reference proteome</keyword>
<evidence type="ECO:0000259" key="1">
    <source>
        <dbReference type="Pfam" id="PF07727"/>
    </source>
</evidence>
<dbReference type="AlphaFoldDB" id="A0ABD1YHF7"/>
<accession>A0ABD1YHF7</accession>
<dbReference type="EMBL" id="JBHFFA010000004">
    <property type="protein sequence ID" value="KAL2630083.1"/>
    <property type="molecule type" value="Genomic_DNA"/>
</dbReference>
<reference evidence="2 3" key="1">
    <citation type="submission" date="2024-09" db="EMBL/GenBank/DDBJ databases">
        <title>Chromosome-scale assembly of Riccia fluitans.</title>
        <authorList>
            <person name="Paukszto L."/>
            <person name="Sawicki J."/>
            <person name="Karawczyk K."/>
            <person name="Piernik-Szablinska J."/>
            <person name="Szczecinska M."/>
            <person name="Mazdziarz M."/>
        </authorList>
    </citation>
    <scope>NUCLEOTIDE SEQUENCE [LARGE SCALE GENOMIC DNA]</scope>
    <source>
        <strain evidence="2">Rf_01</strain>
        <tissue evidence="2">Aerial parts of the thallus</tissue>
    </source>
</reference>
<evidence type="ECO:0000313" key="2">
    <source>
        <dbReference type="EMBL" id="KAL2630083.1"/>
    </source>
</evidence>
<comment type="caution">
    <text evidence="2">The sequence shown here is derived from an EMBL/GenBank/DDBJ whole genome shotgun (WGS) entry which is preliminary data.</text>
</comment>